<dbReference type="InterPro" id="IPR037053">
    <property type="entry name" value="Phage_tail_collar_dom_sf"/>
</dbReference>
<comment type="caution">
    <text evidence="2">The sequence shown here is derived from an EMBL/GenBank/DDBJ whole genome shotgun (WGS) entry which is preliminary data.</text>
</comment>
<feature type="domain" description="Phage tail collar" evidence="1">
    <location>
        <begin position="2"/>
        <end position="45"/>
    </location>
</feature>
<gene>
    <name evidence="2" type="ORF">LIY65_10280</name>
</gene>
<accession>A0AAW4U704</accession>
<sequence length="139" mass="15237">MVVAWTLATDPSDNYLECNGQAVDSTKYPKLYALMHNTPDYRGIFLRGLGGNSAALGELQSDAIRNITGSFMVAGNGNDHGLGQPQSGAFYQSWRTSGSEWGNNGTPYYMTYFDASRVVPVAVENRPVNKAVRYFIKAK</sequence>
<reference evidence="2" key="1">
    <citation type="submission" date="2021-10" db="EMBL/GenBank/DDBJ databases">
        <title>Collection of gut derived symbiotic bacterial strains cultured from healthy donors.</title>
        <authorList>
            <person name="Lin H."/>
            <person name="Littmann E."/>
            <person name="Claire K."/>
            <person name="Pamer E."/>
        </authorList>
    </citation>
    <scope>NUCLEOTIDE SEQUENCE</scope>
    <source>
        <strain evidence="2">MSK.7.16</strain>
    </source>
</reference>
<dbReference type="Pfam" id="PF07484">
    <property type="entry name" value="Collar"/>
    <property type="match status" value="1"/>
</dbReference>
<dbReference type="Gene3D" id="3.90.1340.10">
    <property type="entry name" value="Phage tail collar domain"/>
    <property type="match status" value="1"/>
</dbReference>
<dbReference type="Proteomes" id="UP001198190">
    <property type="component" value="Unassembled WGS sequence"/>
</dbReference>
<evidence type="ECO:0000313" key="2">
    <source>
        <dbReference type="EMBL" id="MCB6829077.1"/>
    </source>
</evidence>
<protein>
    <submittedName>
        <fullName evidence="2">Tail fiber protein</fullName>
    </submittedName>
</protein>
<dbReference type="RefSeq" id="WP_225091433.1">
    <property type="nucleotide sequence ID" value="NZ_BSQS01000004.1"/>
</dbReference>
<proteinExistence type="predicted"/>
<name>A0AAW4U704_9FIRM</name>
<evidence type="ECO:0000259" key="1">
    <source>
        <dbReference type="Pfam" id="PF07484"/>
    </source>
</evidence>
<dbReference type="SUPFAM" id="SSF88874">
    <property type="entry name" value="Receptor-binding domain of short tail fibre protein gp12"/>
    <property type="match status" value="1"/>
</dbReference>
<dbReference type="AlphaFoldDB" id="A0AAW4U704"/>
<dbReference type="EMBL" id="JAJCGD010000035">
    <property type="protein sequence ID" value="MCB6829077.1"/>
    <property type="molecule type" value="Genomic_DNA"/>
</dbReference>
<organism evidence="2 3">
    <name type="scientific">Megamonas funiformis</name>
    <dbReference type="NCBI Taxonomy" id="437897"/>
    <lineage>
        <taxon>Bacteria</taxon>
        <taxon>Bacillati</taxon>
        <taxon>Bacillota</taxon>
        <taxon>Negativicutes</taxon>
        <taxon>Selenomonadales</taxon>
        <taxon>Selenomonadaceae</taxon>
        <taxon>Megamonas</taxon>
    </lineage>
</organism>
<dbReference type="InterPro" id="IPR011083">
    <property type="entry name" value="Phage_tail_collar_dom"/>
</dbReference>
<evidence type="ECO:0000313" key="3">
    <source>
        <dbReference type="Proteomes" id="UP001198190"/>
    </source>
</evidence>